<evidence type="ECO:0000256" key="1">
    <source>
        <dbReference type="SAM" id="MobiDB-lite"/>
    </source>
</evidence>
<proteinExistence type="predicted"/>
<feature type="chain" id="PRO_5042216566" evidence="2">
    <location>
        <begin position="28"/>
        <end position="464"/>
    </location>
</feature>
<gene>
    <name evidence="3" type="ORF">SG34_009800</name>
</gene>
<dbReference type="PANTHER" id="PTHR40269">
    <property type="entry name" value="OUTER MEMBRANE PROTEIN-RELATED"/>
    <property type="match status" value="1"/>
</dbReference>
<dbReference type="InterPro" id="IPR021728">
    <property type="entry name" value="DUF3300"/>
</dbReference>
<reference evidence="3 4" key="2">
    <citation type="journal article" date="2022" name="Mar. Drugs">
        <title>Bioassay-Guided Fractionation Leads to the Detection of Cholic Acid Generated by the Rare Thalassomonas sp.</title>
        <authorList>
            <person name="Pheiffer F."/>
            <person name="Schneider Y.K."/>
            <person name="Hansen E.H."/>
            <person name="Andersen J.H."/>
            <person name="Isaksson J."/>
            <person name="Busche T."/>
            <person name="R C."/>
            <person name="Kalinowski J."/>
            <person name="Zyl L.V."/>
            <person name="Trindade M."/>
        </authorList>
    </citation>
    <scope>NUCLEOTIDE SEQUENCE [LARGE SCALE GENOMIC DNA]</scope>
    <source>
        <strain evidence="3 4">XOM25</strain>
    </source>
</reference>
<reference evidence="3 4" key="1">
    <citation type="journal article" date="2015" name="Genome Announc.">
        <title>Draft Genome Sequences of Marine Isolates of Thalassomonas viridans and Thalassomonas actiniarum.</title>
        <authorList>
            <person name="Olonade I."/>
            <person name="van Zyl L.J."/>
            <person name="Trindade M."/>
        </authorList>
    </citation>
    <scope>NUCLEOTIDE SEQUENCE [LARGE SCALE GENOMIC DNA]</scope>
    <source>
        <strain evidence="3 4">XOM25</strain>
    </source>
</reference>
<feature type="compositionally biased region" description="Basic and acidic residues" evidence="1">
    <location>
        <begin position="452"/>
        <end position="464"/>
    </location>
</feature>
<dbReference type="Proteomes" id="UP000032352">
    <property type="component" value="Chromosome"/>
</dbReference>
<keyword evidence="4" id="KW-1185">Reference proteome</keyword>
<feature type="signal peptide" evidence="2">
    <location>
        <begin position="1"/>
        <end position="27"/>
    </location>
</feature>
<feature type="compositionally biased region" description="Basic residues" evidence="1">
    <location>
        <begin position="389"/>
        <end position="398"/>
    </location>
</feature>
<dbReference type="KEGG" id="tvd:SG34_009800"/>
<name>A0AAE9Z5Q1_9GAMM</name>
<dbReference type="Pfam" id="PF11737">
    <property type="entry name" value="DUF3300"/>
    <property type="match status" value="1"/>
</dbReference>
<accession>A0AAE9Z5Q1</accession>
<feature type="compositionally biased region" description="Polar residues" evidence="1">
    <location>
        <begin position="418"/>
        <end position="435"/>
    </location>
</feature>
<evidence type="ECO:0000313" key="3">
    <source>
        <dbReference type="EMBL" id="WDE07150.1"/>
    </source>
</evidence>
<organism evidence="3 4">
    <name type="scientific">Thalassomonas viridans</name>
    <dbReference type="NCBI Taxonomy" id="137584"/>
    <lineage>
        <taxon>Bacteria</taxon>
        <taxon>Pseudomonadati</taxon>
        <taxon>Pseudomonadota</taxon>
        <taxon>Gammaproteobacteria</taxon>
        <taxon>Alteromonadales</taxon>
        <taxon>Colwelliaceae</taxon>
        <taxon>Thalassomonas</taxon>
    </lineage>
</organism>
<keyword evidence="2" id="KW-0732">Signal</keyword>
<feature type="region of interest" description="Disordered" evidence="1">
    <location>
        <begin position="389"/>
        <end position="464"/>
    </location>
</feature>
<dbReference type="RefSeq" id="WP_053047379.1">
    <property type="nucleotide sequence ID" value="NZ_CP059733.1"/>
</dbReference>
<dbReference type="EMBL" id="CP059733">
    <property type="protein sequence ID" value="WDE07150.1"/>
    <property type="molecule type" value="Genomic_DNA"/>
</dbReference>
<protein>
    <submittedName>
        <fullName evidence="3">DUF3300 domain-containing protein</fullName>
    </submittedName>
</protein>
<dbReference type="PANTHER" id="PTHR40269:SF1">
    <property type="entry name" value="OUTER MEMBRANE PROTEIN"/>
    <property type="match status" value="1"/>
</dbReference>
<feature type="compositionally biased region" description="Basic residues" evidence="1">
    <location>
        <begin position="438"/>
        <end position="451"/>
    </location>
</feature>
<sequence>MKTLSPMIYPLVSLTLLLAPAWSLAYAGENSENQETADVQTETAKAFTEAELAQILAPIALYPDTILSHILIAATYPLEVIQAERWVSENADLSAEESLEQVEDKPWDPSVKALIPFPQILERLSDDLDWTEKLGDAFLQDEAKVLAGIQNLRQQAEQAGSLDNMENMEVSREDKKIIIQPVEKEVVYVPYYDTRVVYGNWHWAHHPPVHWNFNWHIGHGHHHGHYGYYHGHHGLFSWHPGVHISFHHYFSAVNWHHNHLVVLKRRHYTRGYYHRRDIIHHHGSRRWYHNPVHRRGAAYRSHIVKERYHSSRPSKHYTIRERQHERQLVAGQGYKNTRHLVKNKAVHVSRQQKLTRQLQANQFRESKGLTATKAGYQSSKRQQAIAATRHKAQVKNRHVSPYQAKPKAYKSTKARIQPSRSNKSYNRAVTTTKNPSVAKHHAKRKSHPYQRSRQDRRNRNIKER</sequence>
<evidence type="ECO:0000313" key="4">
    <source>
        <dbReference type="Proteomes" id="UP000032352"/>
    </source>
</evidence>
<evidence type="ECO:0000256" key="2">
    <source>
        <dbReference type="SAM" id="SignalP"/>
    </source>
</evidence>
<dbReference type="AlphaFoldDB" id="A0AAE9Z5Q1"/>